<protein>
    <submittedName>
        <fullName evidence="2">Glycosyltransferase</fullName>
        <ecNumber evidence="2">2.4.-.-</ecNumber>
    </submittedName>
</protein>
<accession>A0ABY4MXE0</accession>
<reference evidence="2" key="1">
    <citation type="submission" date="2022-05" db="EMBL/GenBank/DDBJ databases">
        <title>Complete genome sequence of toluene-degrading Gulosibacter sediminis strain ACHW.36C.</title>
        <authorList>
            <person name="Wai A.C."/>
            <person name="Lai G.K."/>
            <person name="Griffin S.D."/>
            <person name="Leung F.C."/>
        </authorList>
    </citation>
    <scope>NUCLEOTIDE SEQUENCE [LARGE SCALE GENOMIC DNA]</scope>
    <source>
        <strain evidence="2">ACHW.36C</strain>
    </source>
</reference>
<evidence type="ECO:0000313" key="2">
    <source>
        <dbReference type="EMBL" id="UQN15095.1"/>
    </source>
</evidence>
<organism evidence="2">
    <name type="scientific">Gulosibacter sediminis</name>
    <dbReference type="NCBI Taxonomy" id="1729695"/>
    <lineage>
        <taxon>Bacteria</taxon>
        <taxon>Bacillati</taxon>
        <taxon>Actinomycetota</taxon>
        <taxon>Actinomycetes</taxon>
        <taxon>Micrococcales</taxon>
        <taxon>Microbacteriaceae</taxon>
        <taxon>Gulosibacter</taxon>
    </lineage>
</organism>
<sequence length="532" mass="59832">MTLDEVVSDAIRLEPGTSPYLSIPGNTNGVIVSILDEFSQSSFRHVSNLHAIGPVKPELDLDRLDPAALLVESAWNGNQGRWRYMVTSSKGPKPPFHHLLAECNKRGIPTIFWNKEDPVHYDEFIDAAKLFDYVLTTDGDLVPTYKEAIGHDRVDLLRFAAEPHIHNPRRVTEHRRGDIAFAGQYFRHKYPERRMQVETLFSAAQNHDFSIYSRMLGSDENYQFPKQYQHNIVGSLPYTEMVSAYKRHKIFLNVNSVTSSTTMCARRVFELAAAKTIVVSMHSDAIRSVFPADEVATVGSVEEAAELFDLLLTDSLGTAARAQRAWRRVATSHTMRDRVEQIRNMIGISIPHRSANIALHASTESLTRDLIEDLASQTILEFPSATITVFTHGQDSSKDPQLPTHITISPSEDFRARDFDYVGHVDGSLRYGKNYISDQILVLDKFIPEAIVTKPLWSPNNELPKADETDVTWVQRGAWISRSDAETLNELILSSVSATTPIVDLNESAPAYCADVFNVVPAENSYDWMWTA</sequence>
<dbReference type="EC" id="2.4.-.-" evidence="2"/>
<keyword evidence="2" id="KW-0328">Glycosyltransferase</keyword>
<gene>
    <name evidence="2" type="ORF">M3M28_01095</name>
</gene>
<name>A0ABY4MXE0_9MICO</name>
<proteinExistence type="predicted"/>
<dbReference type="GO" id="GO:0016757">
    <property type="term" value="F:glycosyltransferase activity"/>
    <property type="evidence" value="ECO:0007669"/>
    <property type="project" value="UniProtKB-KW"/>
</dbReference>
<dbReference type="Pfam" id="PF13524">
    <property type="entry name" value="Glyco_trans_1_2"/>
    <property type="match status" value="1"/>
</dbReference>
<evidence type="ECO:0000259" key="1">
    <source>
        <dbReference type="Pfam" id="PF13524"/>
    </source>
</evidence>
<keyword evidence="2" id="KW-0808">Transferase</keyword>
<feature type="domain" description="Spore protein YkvP/CgeB glycosyl transferase-like" evidence="1">
    <location>
        <begin position="198"/>
        <end position="343"/>
    </location>
</feature>
<dbReference type="EMBL" id="CP097160">
    <property type="protein sequence ID" value="UQN15095.1"/>
    <property type="molecule type" value="Genomic_DNA"/>
</dbReference>
<dbReference type="InterPro" id="IPR055259">
    <property type="entry name" value="YkvP/CgeB_Glyco_trans-like"/>
</dbReference>